<sequence>MVASGKSAKIRVGFDFDGVVFYNATRNLRPYIYFVKRYLLGIRKTKFYLPKNPLMIKIAYLLHKSSYRPNTGFHEFLKLTNNPKYEIYIITARMSFMKEDIHELLKPYDVKGIKQIIQNKSDQQPHLYKEKLIKKLKLNYFFDDNWDIVKYLSERTSAKIIWVDNIIDGLFIKYHYRGRNLKKALKYLK</sequence>
<name>A0A1F7KAQ3_9BACT</name>
<dbReference type="SUPFAM" id="SSF56784">
    <property type="entry name" value="HAD-like"/>
    <property type="match status" value="1"/>
</dbReference>
<dbReference type="Gene3D" id="3.40.50.1000">
    <property type="entry name" value="HAD superfamily/HAD-like"/>
    <property type="match status" value="1"/>
</dbReference>
<evidence type="ECO:0000313" key="2">
    <source>
        <dbReference type="Proteomes" id="UP000178450"/>
    </source>
</evidence>
<evidence type="ECO:0000313" key="1">
    <source>
        <dbReference type="EMBL" id="OGK64927.1"/>
    </source>
</evidence>
<dbReference type="InterPro" id="IPR023214">
    <property type="entry name" value="HAD_sf"/>
</dbReference>
<comment type="caution">
    <text evidence="1">The sequence shown here is derived from an EMBL/GenBank/DDBJ whole genome shotgun (WGS) entry which is preliminary data.</text>
</comment>
<reference evidence="1 2" key="1">
    <citation type="journal article" date="2016" name="Nat. Commun.">
        <title>Thousands of microbial genomes shed light on interconnected biogeochemical processes in an aquifer system.</title>
        <authorList>
            <person name="Anantharaman K."/>
            <person name="Brown C.T."/>
            <person name="Hug L.A."/>
            <person name="Sharon I."/>
            <person name="Castelle C.J."/>
            <person name="Probst A.J."/>
            <person name="Thomas B.C."/>
            <person name="Singh A."/>
            <person name="Wilkins M.J."/>
            <person name="Karaoz U."/>
            <person name="Brodie E.L."/>
            <person name="Williams K.H."/>
            <person name="Hubbard S.S."/>
            <person name="Banfield J.F."/>
        </authorList>
    </citation>
    <scope>NUCLEOTIDE SEQUENCE [LARGE SCALE GENOMIC DNA]</scope>
</reference>
<evidence type="ECO:0008006" key="3">
    <source>
        <dbReference type="Google" id="ProtNLM"/>
    </source>
</evidence>
<dbReference type="AlphaFoldDB" id="A0A1F7KAQ3"/>
<dbReference type="InterPro" id="IPR036412">
    <property type="entry name" value="HAD-like_sf"/>
</dbReference>
<protein>
    <recommendedName>
        <fullName evidence="3">FCP1 homology domain-containing protein</fullName>
    </recommendedName>
</protein>
<proteinExistence type="predicted"/>
<organism evidence="1 2">
    <name type="scientific">Candidatus Roizmanbacteria bacterium RIFOXYA1_FULL_41_12</name>
    <dbReference type="NCBI Taxonomy" id="1802082"/>
    <lineage>
        <taxon>Bacteria</taxon>
        <taxon>Candidatus Roizmaniibacteriota</taxon>
    </lineage>
</organism>
<gene>
    <name evidence="1" type="ORF">A2209_04500</name>
</gene>
<dbReference type="EMBL" id="MGBG01000013">
    <property type="protein sequence ID" value="OGK64927.1"/>
    <property type="molecule type" value="Genomic_DNA"/>
</dbReference>
<dbReference type="Proteomes" id="UP000178450">
    <property type="component" value="Unassembled WGS sequence"/>
</dbReference>
<accession>A0A1F7KAQ3</accession>